<organism evidence="2 3">
    <name type="scientific">Falsiporphyromonas endometrii</name>
    <dbReference type="NCBI Taxonomy" id="1387297"/>
    <lineage>
        <taxon>Bacteria</taxon>
        <taxon>Pseudomonadati</taxon>
        <taxon>Bacteroidota</taxon>
        <taxon>Bacteroidia</taxon>
        <taxon>Bacteroidales</taxon>
        <taxon>Porphyromonadaceae</taxon>
        <taxon>Falsiporphyromonas</taxon>
    </lineage>
</organism>
<dbReference type="InterPro" id="IPR015943">
    <property type="entry name" value="WD40/YVTN_repeat-like_dom_sf"/>
</dbReference>
<dbReference type="PANTHER" id="PTHR47197">
    <property type="entry name" value="PROTEIN NIRF"/>
    <property type="match status" value="1"/>
</dbReference>
<proteinExistence type="predicted"/>
<dbReference type="PANTHER" id="PTHR47197:SF3">
    <property type="entry name" value="DIHYDRO-HEME D1 DEHYDROGENASE"/>
    <property type="match status" value="1"/>
</dbReference>
<dbReference type="EMBL" id="JBHSGO010000175">
    <property type="protein sequence ID" value="MFC4666118.1"/>
    <property type="molecule type" value="Genomic_DNA"/>
</dbReference>
<dbReference type="SUPFAM" id="SSF50974">
    <property type="entry name" value="Nitrous oxide reductase, N-terminal domain"/>
    <property type="match status" value="1"/>
</dbReference>
<keyword evidence="3" id="KW-1185">Reference proteome</keyword>
<keyword evidence="1" id="KW-1133">Transmembrane helix</keyword>
<evidence type="ECO:0000256" key="1">
    <source>
        <dbReference type="SAM" id="Phobius"/>
    </source>
</evidence>
<name>A0ABV9K7Y9_9PORP</name>
<feature type="transmembrane region" description="Helical" evidence="1">
    <location>
        <begin position="485"/>
        <end position="504"/>
    </location>
</feature>
<comment type="caution">
    <text evidence="2">The sequence shown here is derived from an EMBL/GenBank/DDBJ whole genome shotgun (WGS) entry which is preliminary data.</text>
</comment>
<dbReference type="InterPro" id="IPR051200">
    <property type="entry name" value="Host-pathogen_enzymatic-act"/>
</dbReference>
<keyword evidence="1" id="KW-0472">Membrane</keyword>
<evidence type="ECO:0000313" key="2">
    <source>
        <dbReference type="EMBL" id="MFC4666118.1"/>
    </source>
</evidence>
<reference evidence="3" key="1">
    <citation type="journal article" date="2019" name="Int. J. Syst. Evol. Microbiol.">
        <title>The Global Catalogue of Microorganisms (GCM) 10K type strain sequencing project: providing services to taxonomists for standard genome sequencing and annotation.</title>
        <authorList>
            <consortium name="The Broad Institute Genomics Platform"/>
            <consortium name="The Broad Institute Genome Sequencing Center for Infectious Disease"/>
            <person name="Wu L."/>
            <person name="Ma J."/>
        </authorList>
    </citation>
    <scope>NUCLEOTIDE SEQUENCE [LARGE SCALE GENOMIC DNA]</scope>
    <source>
        <strain evidence="3">CGMCC 4.7357</strain>
    </source>
</reference>
<accession>A0ABV9K7Y9</accession>
<gene>
    <name evidence="2" type="ORF">ACFO3G_05830</name>
</gene>
<evidence type="ECO:0000313" key="3">
    <source>
        <dbReference type="Proteomes" id="UP001596020"/>
    </source>
</evidence>
<protein>
    <submittedName>
        <fullName evidence="2">Uncharacterized protein</fullName>
    </submittedName>
</protein>
<dbReference type="RefSeq" id="WP_380078874.1">
    <property type="nucleotide sequence ID" value="NZ_JBHSGO010000175.1"/>
</dbReference>
<dbReference type="Gene3D" id="2.130.10.10">
    <property type="entry name" value="YVTN repeat-like/Quinoprotein amine dehydrogenase"/>
    <property type="match status" value="2"/>
</dbReference>
<sequence length="511" mass="57469">MVHHISNYALVMGISYNTYTRKATKYSMLSLIIAAIISFQLTLAYGQPEVKHSTIQEECLTSDGGLRLTITNKHQQFDWQDRSTLDKDIYSPKSVKILPDNSKYYVNSLEGCCTVVYDLKNNKKLKVIQHTMNYDKLYLWNNLSGLFPFRKYMQNVMRFRGKPVESTLTHNAKYFWVTYYKRSFDINAQEPSAIAVIDTDADSIVRMMECGPLPKMIATSNDNKTVAVTHWGNNTVGLIDCSSDNPKQWHYTGLITVLEKYTPDFSTTTPINRDFESGLKLRGTIFLPGDRYLLVGCMTGGYGIAVIDVIKRQYIGRITGMYSSPRHLIVSKGDLYCSCNISGYVAKIALKDIEQAIQKMQKGSKVIELGWHNCKVGKGARTIVASPDGKYIFVTCNNDSKLDVIDADKMQVVGRMTIDSFPVGLAISSDGHHLIVTSQGIDKMGGNAVNIIKIDYLKKAIKEIENREDKSKGGDSTSNDFAKKYWLIALLSILSIIAIFNLAIKKKDNYQ</sequence>
<dbReference type="Proteomes" id="UP001596020">
    <property type="component" value="Unassembled WGS sequence"/>
</dbReference>
<dbReference type="InterPro" id="IPR011045">
    <property type="entry name" value="N2O_reductase_N"/>
</dbReference>
<keyword evidence="1" id="KW-0812">Transmembrane</keyword>